<dbReference type="GO" id="GO:0051878">
    <property type="term" value="P:lateral element assembly"/>
    <property type="evidence" value="ECO:0007669"/>
    <property type="project" value="TreeGrafter"/>
</dbReference>
<reference evidence="1" key="2">
    <citation type="submission" date="2025-09" db="UniProtKB">
        <authorList>
            <consortium name="Ensembl"/>
        </authorList>
    </citation>
    <scope>IDENTIFICATION</scope>
</reference>
<keyword evidence="2" id="KW-1185">Reference proteome</keyword>
<dbReference type="GO" id="GO:0001673">
    <property type="term" value="C:male germ cell nucleus"/>
    <property type="evidence" value="ECO:0007669"/>
    <property type="project" value="TreeGrafter"/>
</dbReference>
<reference evidence="1" key="1">
    <citation type="submission" date="2025-08" db="UniProtKB">
        <authorList>
            <consortium name="Ensembl"/>
        </authorList>
    </citation>
    <scope>IDENTIFICATION</scope>
</reference>
<dbReference type="GO" id="GO:0000802">
    <property type="term" value="C:transverse filament"/>
    <property type="evidence" value="ECO:0007669"/>
    <property type="project" value="TreeGrafter"/>
</dbReference>
<protein>
    <submittedName>
        <fullName evidence="1">Uncharacterized protein</fullName>
    </submittedName>
</protein>
<sequence>QLLNLPTYIIKTPPICKLQSESTSLHSEQGMRKKQKVVLQLDAQSDSSEHSDLLSIVSEEEMFKKLYKDYPHASQLYAMTPKKKPTTSNMRTPGSVLKLTTMRKMREAGWTAVSKMDRKRKIKEAEKLFT</sequence>
<evidence type="ECO:0000313" key="1">
    <source>
        <dbReference type="Ensembl" id="ENSACUP00000000543.1"/>
    </source>
</evidence>
<organism evidence="1 2">
    <name type="scientific">Athene cunicularia</name>
    <name type="common">Burrowing owl</name>
    <name type="synonym">Speotyto cunicularia</name>
    <dbReference type="NCBI Taxonomy" id="194338"/>
    <lineage>
        <taxon>Eukaryota</taxon>
        <taxon>Metazoa</taxon>
        <taxon>Chordata</taxon>
        <taxon>Craniata</taxon>
        <taxon>Vertebrata</taxon>
        <taxon>Euteleostomi</taxon>
        <taxon>Archelosauria</taxon>
        <taxon>Archosauria</taxon>
        <taxon>Dinosauria</taxon>
        <taxon>Saurischia</taxon>
        <taxon>Theropoda</taxon>
        <taxon>Coelurosauria</taxon>
        <taxon>Aves</taxon>
        <taxon>Neognathae</taxon>
        <taxon>Neoaves</taxon>
        <taxon>Telluraves</taxon>
        <taxon>Strigiformes</taxon>
        <taxon>Strigidae</taxon>
        <taxon>Athene</taxon>
    </lineage>
</organism>
<dbReference type="GO" id="GO:0003690">
    <property type="term" value="F:double-stranded DNA binding"/>
    <property type="evidence" value="ECO:0007669"/>
    <property type="project" value="TreeGrafter"/>
</dbReference>
<dbReference type="Ensembl" id="ENSACUT00000000583.1">
    <property type="protein sequence ID" value="ENSACUP00000000543.1"/>
    <property type="gene ID" value="ENSACUG00000000421.1"/>
</dbReference>
<dbReference type="GO" id="GO:0051026">
    <property type="term" value="P:chiasma assembly"/>
    <property type="evidence" value="ECO:0007669"/>
    <property type="project" value="TreeGrafter"/>
</dbReference>
<dbReference type="PANTHER" id="PTHR46918:SF1">
    <property type="entry name" value="SYNAPTONEMAL COMPLEX PROTEIN 1"/>
    <property type="match status" value="1"/>
</dbReference>
<proteinExistence type="predicted"/>
<dbReference type="Proteomes" id="UP000472269">
    <property type="component" value="Unplaced"/>
</dbReference>
<dbReference type="GO" id="GO:0000711">
    <property type="term" value="P:meiotic DNA repair synthesis"/>
    <property type="evidence" value="ECO:0007669"/>
    <property type="project" value="TreeGrafter"/>
</dbReference>
<dbReference type="PANTHER" id="PTHR46918">
    <property type="entry name" value="SYNAPTONEMAL COMPLEX PROTEIN 1"/>
    <property type="match status" value="1"/>
</dbReference>
<dbReference type="OMA" id="YMIKTPP"/>
<evidence type="ECO:0000313" key="2">
    <source>
        <dbReference type="Proteomes" id="UP000472269"/>
    </source>
</evidence>
<dbReference type="InterPro" id="IPR008827">
    <property type="entry name" value="SYCP1"/>
</dbReference>
<accession>A0A663LMH0</accession>
<dbReference type="AlphaFoldDB" id="A0A663LMH0"/>
<dbReference type="GO" id="GO:0000801">
    <property type="term" value="C:central element"/>
    <property type="evidence" value="ECO:0007669"/>
    <property type="project" value="TreeGrafter"/>
</dbReference>
<name>A0A663LMH0_ATHCN</name>